<dbReference type="EMBL" id="QEOB01000028">
    <property type="protein sequence ID" value="PVX71671.1"/>
    <property type="molecule type" value="Genomic_DNA"/>
</dbReference>
<evidence type="ECO:0000256" key="3">
    <source>
        <dbReference type="ARBA" id="ARBA00022578"/>
    </source>
</evidence>
<gene>
    <name evidence="7" type="ORF">C7402_12894</name>
</gene>
<feature type="region of interest" description="Disordered" evidence="6">
    <location>
        <begin position="63"/>
        <end position="91"/>
    </location>
</feature>
<reference evidence="7 8" key="1">
    <citation type="submission" date="2018-05" db="EMBL/GenBank/DDBJ databases">
        <title>Genomic Encyclopedia of Type Strains, Phase IV (KMG-V): Genome sequencing to study the core and pangenomes of soil and plant-associated prokaryotes.</title>
        <authorList>
            <person name="Whitman W."/>
        </authorList>
    </citation>
    <scope>NUCLEOTIDE SEQUENCE [LARGE SCALE GENOMIC DNA]</scope>
    <source>
        <strain evidence="7 8">SCZa-39</strain>
    </source>
</reference>
<accession>A0ABX5K9Z4</accession>
<organism evidence="7 8">
    <name type="scientific">Paraburkholderia unamae</name>
    <dbReference type="NCBI Taxonomy" id="219649"/>
    <lineage>
        <taxon>Bacteria</taxon>
        <taxon>Pseudomonadati</taxon>
        <taxon>Pseudomonadota</taxon>
        <taxon>Betaproteobacteria</taxon>
        <taxon>Burkholderiales</taxon>
        <taxon>Burkholderiaceae</taxon>
        <taxon>Paraburkholderia</taxon>
    </lineage>
</organism>
<evidence type="ECO:0000256" key="5">
    <source>
        <dbReference type="ARBA" id="ARBA00023172"/>
    </source>
</evidence>
<dbReference type="Pfam" id="PF00872">
    <property type="entry name" value="Transposase_mut"/>
    <property type="match status" value="1"/>
</dbReference>
<dbReference type="PANTHER" id="PTHR33217">
    <property type="entry name" value="TRANSPOSASE FOR INSERTION SEQUENCE ELEMENT IS1081"/>
    <property type="match status" value="1"/>
</dbReference>
<sequence length="465" mass="51949">MDMPMKKKRTVASQAAARGPLPALPDGLLDELVKGPMTPAEVQDLMLAFNKAVIERAMGAEMNRHLGYPPGQPKPEGQANERNGASGKTIITDHGPLRVELPRDRDGSFEPILIPKHERRFTGFDERIIAMYARGMSVREIQAFLAETYGTEVSPDFISSVTDEVMAEALSWQNRPLEPMYPVVFFDALRVKIRGDGVVSNKAVYLALGVQADGQRDVLGLWIEQTEGAKFWLKVFNELKTRGCQDILIAVVDGLKGLAEAIGTAYPRTTVQTCIVHLIRNSLEYASYKDRKTIAAALRPIYAAASEQAAQLAMQAFADGPWGTRYPMIVQCWQRAWEHVTPFFVFPPEIRRVVYTTDEIDKLFRKISVFMFVSACRATPAVWHMPWVASASISRTTVDRCARPVRQPRVPGRARSSGYRQQQNLCVNHAAPAFRPAVPVRAAYAQSGRDDPMRMARLVRAHTIR</sequence>
<dbReference type="PANTHER" id="PTHR33217:SF5">
    <property type="entry name" value="MUTATOR FAMILY TRANSPOSASE"/>
    <property type="match status" value="1"/>
</dbReference>
<dbReference type="PROSITE" id="PS01007">
    <property type="entry name" value="TRANSPOSASE_MUTATOR"/>
    <property type="match status" value="1"/>
</dbReference>
<comment type="similarity">
    <text evidence="2">Belongs to the transposase mutator family.</text>
</comment>
<dbReference type="Proteomes" id="UP000245712">
    <property type="component" value="Unassembled WGS sequence"/>
</dbReference>
<keyword evidence="8" id="KW-1185">Reference proteome</keyword>
<comment type="caution">
    <text evidence="7">The sequence shown here is derived from an EMBL/GenBank/DDBJ whole genome shotgun (WGS) entry which is preliminary data.</text>
</comment>
<evidence type="ECO:0000313" key="7">
    <source>
        <dbReference type="EMBL" id="PVX71671.1"/>
    </source>
</evidence>
<evidence type="ECO:0000256" key="6">
    <source>
        <dbReference type="SAM" id="MobiDB-lite"/>
    </source>
</evidence>
<evidence type="ECO:0000256" key="2">
    <source>
        <dbReference type="ARBA" id="ARBA00010961"/>
    </source>
</evidence>
<protein>
    <submittedName>
        <fullName evidence="7">Transposase-like protein</fullName>
    </submittedName>
</protein>
<evidence type="ECO:0000313" key="8">
    <source>
        <dbReference type="Proteomes" id="UP000245712"/>
    </source>
</evidence>
<keyword evidence="3" id="KW-0815">Transposition</keyword>
<evidence type="ECO:0000256" key="4">
    <source>
        <dbReference type="ARBA" id="ARBA00023125"/>
    </source>
</evidence>
<proteinExistence type="inferred from homology"/>
<dbReference type="NCBIfam" id="NF033543">
    <property type="entry name" value="transpos_IS256"/>
    <property type="match status" value="1"/>
</dbReference>
<evidence type="ECO:0000256" key="1">
    <source>
        <dbReference type="ARBA" id="ARBA00002190"/>
    </source>
</evidence>
<keyword evidence="5" id="KW-0233">DNA recombination</keyword>
<name>A0ABX5K9Z4_9BURK</name>
<dbReference type="InterPro" id="IPR001207">
    <property type="entry name" value="Transposase_mutator"/>
</dbReference>
<comment type="function">
    <text evidence="1">Required for the transposition of the insertion element.</text>
</comment>
<keyword evidence="4" id="KW-0238">DNA-binding</keyword>